<evidence type="ECO:0000313" key="4">
    <source>
        <dbReference type="Proteomes" id="UP000245760"/>
    </source>
</evidence>
<dbReference type="Proteomes" id="UP000245760">
    <property type="component" value="Chromosome"/>
</dbReference>
<protein>
    <submittedName>
        <fullName evidence="2">Uncharacterized protein</fullName>
    </submittedName>
</protein>
<accession>A0AAI8IYA6</accession>
<name>A0AAI8IYA6_9ENTR</name>
<organism evidence="2 3">
    <name type="scientific">Klebsiella quasipneumoniae</name>
    <dbReference type="NCBI Taxonomy" id="1463165"/>
    <lineage>
        <taxon>Bacteria</taxon>
        <taxon>Pseudomonadati</taxon>
        <taxon>Pseudomonadota</taxon>
        <taxon>Gammaproteobacteria</taxon>
        <taxon>Enterobacterales</taxon>
        <taxon>Enterobacteriaceae</taxon>
        <taxon>Klebsiella/Raoultella group</taxon>
        <taxon>Klebsiella</taxon>
        <taxon>Klebsiella pneumoniae complex</taxon>
    </lineage>
</organism>
<proteinExistence type="predicted"/>
<sequence>MDTACPAALRLRGPTELSNCLITQVQQPSVCRIRRSRHPAQRRERRWIQPARRRGACAGLRS</sequence>
<evidence type="ECO:0000313" key="1">
    <source>
        <dbReference type="EMBL" id="AWL56341.1"/>
    </source>
</evidence>
<evidence type="ECO:0000313" key="3">
    <source>
        <dbReference type="Proteomes" id="UP000245649"/>
    </source>
</evidence>
<dbReference type="EMBL" id="CP029432">
    <property type="protein sequence ID" value="AWL64270.1"/>
    <property type="molecule type" value="Genomic_DNA"/>
</dbReference>
<reference evidence="3 4" key="1">
    <citation type="submission" date="2018-05" db="EMBL/GenBank/DDBJ databases">
        <title>Klebsiella quasipneumonaiae provides a window into carbapenemase gene transfer, plasmid rearrangements and nosocomial acquisition from the hospital environment.</title>
        <authorList>
            <person name="Mathers A.J."/>
            <person name="Vegesana K."/>
            <person name="Stoesser N."/>
            <person name="Crook D."/>
            <person name="Vaughan A."/>
            <person name="Barry K."/>
            <person name="Parikh H."/>
            <person name="Sebra R."/>
            <person name="Kotay S."/>
            <person name="Walker A.S."/>
            <person name="Sheppard A.E."/>
        </authorList>
    </citation>
    <scope>NUCLEOTIDE SEQUENCE [LARGE SCALE GENOMIC DNA]</scope>
    <source>
        <strain evidence="1 4">CAV1947</strain>
        <strain evidence="2 3">CAV2018</strain>
    </source>
</reference>
<gene>
    <name evidence="2" type="ORF">DKC00_22185</name>
    <name evidence="1" type="ORF">DKC11_10990</name>
</gene>
<dbReference type="EMBL" id="CP029443">
    <property type="protein sequence ID" value="AWL56341.1"/>
    <property type="molecule type" value="Genomic_DNA"/>
</dbReference>
<dbReference type="Proteomes" id="UP000245649">
    <property type="component" value="Chromosome"/>
</dbReference>
<dbReference type="AlphaFoldDB" id="A0AAI8IYA6"/>
<keyword evidence="4" id="KW-1185">Reference proteome</keyword>
<evidence type="ECO:0000313" key="2">
    <source>
        <dbReference type="EMBL" id="AWL64270.1"/>
    </source>
</evidence>